<dbReference type="Pfam" id="PF22783">
    <property type="entry name" value="BapA_N"/>
    <property type="match status" value="1"/>
</dbReference>
<dbReference type="AlphaFoldDB" id="A0A1Y6CB40"/>
<accession>A0A1Y6CB40</accession>
<feature type="domain" description="Biofilm-associated protein BapA-like prefix-like" evidence="1">
    <location>
        <begin position="2"/>
        <end position="77"/>
    </location>
</feature>
<organism evidence="2 3">
    <name type="scientific">Pseudogulbenkiania subflava DSM 22618</name>
    <dbReference type="NCBI Taxonomy" id="1123014"/>
    <lineage>
        <taxon>Bacteria</taxon>
        <taxon>Pseudomonadati</taxon>
        <taxon>Pseudomonadota</taxon>
        <taxon>Betaproteobacteria</taxon>
        <taxon>Neisseriales</taxon>
        <taxon>Chromobacteriaceae</taxon>
        <taxon>Pseudogulbenkiania</taxon>
    </lineage>
</organism>
<reference evidence="3" key="1">
    <citation type="submission" date="2017-04" db="EMBL/GenBank/DDBJ databases">
        <authorList>
            <person name="Varghese N."/>
            <person name="Submissions S."/>
        </authorList>
    </citation>
    <scope>NUCLEOTIDE SEQUENCE [LARGE SCALE GENOMIC DNA]</scope>
    <source>
        <strain evidence="3">DSM 22618</strain>
    </source>
</reference>
<evidence type="ECO:0000313" key="2">
    <source>
        <dbReference type="EMBL" id="SMF52964.1"/>
    </source>
</evidence>
<protein>
    <recommendedName>
        <fullName evidence="1">Biofilm-associated protein BapA-like prefix-like domain-containing protein</fullName>
    </recommendedName>
</protein>
<proteinExistence type="predicted"/>
<dbReference type="Proteomes" id="UP000192920">
    <property type="component" value="Unassembled WGS sequence"/>
</dbReference>
<sequence>MIVIVDKQTQKESTLFCATVTVESPSIIKVDITLAQIRLLRRDDNTLFIESDGRSVMTIHGFFTEVDGIKSELVLGRGGDEARGAAEY</sequence>
<dbReference type="InterPro" id="IPR048051">
    <property type="entry name" value="BapA-like_prefix-like"/>
</dbReference>
<gene>
    <name evidence="2" type="ORF">SAMN02745746_03781</name>
</gene>
<name>A0A1Y6CB40_9NEIS</name>
<keyword evidence="3" id="KW-1185">Reference proteome</keyword>
<evidence type="ECO:0000313" key="3">
    <source>
        <dbReference type="Proteomes" id="UP000192920"/>
    </source>
</evidence>
<dbReference type="EMBL" id="FXAG01000029">
    <property type="protein sequence ID" value="SMF52964.1"/>
    <property type="molecule type" value="Genomic_DNA"/>
</dbReference>
<dbReference type="RefSeq" id="WP_143477878.1">
    <property type="nucleotide sequence ID" value="NZ_FXAG01000029.1"/>
</dbReference>
<evidence type="ECO:0000259" key="1">
    <source>
        <dbReference type="Pfam" id="PF22783"/>
    </source>
</evidence>